<reference evidence="1 2" key="1">
    <citation type="submission" date="2021-06" db="EMBL/GenBank/DDBJ databases">
        <title>Caerostris extrusa draft genome.</title>
        <authorList>
            <person name="Kono N."/>
            <person name="Arakawa K."/>
        </authorList>
    </citation>
    <scope>NUCLEOTIDE SEQUENCE [LARGE SCALE GENOMIC DNA]</scope>
</reference>
<comment type="caution">
    <text evidence="1">The sequence shown here is derived from an EMBL/GenBank/DDBJ whole genome shotgun (WGS) entry which is preliminary data.</text>
</comment>
<dbReference type="EMBL" id="BPLR01011243">
    <property type="protein sequence ID" value="GIY45191.1"/>
    <property type="molecule type" value="Genomic_DNA"/>
</dbReference>
<keyword evidence="2" id="KW-1185">Reference proteome</keyword>
<evidence type="ECO:0000313" key="1">
    <source>
        <dbReference type="EMBL" id="GIY45191.1"/>
    </source>
</evidence>
<accession>A0AAV4TID7</accession>
<organism evidence="1 2">
    <name type="scientific">Caerostris extrusa</name>
    <name type="common">Bark spider</name>
    <name type="synonym">Caerostris bankana</name>
    <dbReference type="NCBI Taxonomy" id="172846"/>
    <lineage>
        <taxon>Eukaryota</taxon>
        <taxon>Metazoa</taxon>
        <taxon>Ecdysozoa</taxon>
        <taxon>Arthropoda</taxon>
        <taxon>Chelicerata</taxon>
        <taxon>Arachnida</taxon>
        <taxon>Araneae</taxon>
        <taxon>Araneomorphae</taxon>
        <taxon>Entelegynae</taxon>
        <taxon>Araneoidea</taxon>
        <taxon>Araneidae</taxon>
        <taxon>Caerostris</taxon>
    </lineage>
</organism>
<proteinExistence type="predicted"/>
<protein>
    <submittedName>
        <fullName evidence="1">Uncharacterized protein</fullName>
    </submittedName>
</protein>
<gene>
    <name evidence="1" type="ORF">CEXT_498541</name>
</gene>
<dbReference type="AlphaFoldDB" id="A0AAV4TID7"/>
<sequence length="72" mass="7808">MSAQGTSGSKDAIRVLYKNLLGVLFCRFGTPIRVQTVTAKIRPAFATSGVNDTDVIHRESFEKNGKIDAVPL</sequence>
<dbReference type="Proteomes" id="UP001054945">
    <property type="component" value="Unassembled WGS sequence"/>
</dbReference>
<name>A0AAV4TID7_CAEEX</name>
<evidence type="ECO:0000313" key="2">
    <source>
        <dbReference type="Proteomes" id="UP001054945"/>
    </source>
</evidence>